<dbReference type="Pfam" id="PF18186">
    <property type="entry name" value="SLATT_4"/>
    <property type="match status" value="1"/>
</dbReference>
<organism evidence="3 4">
    <name type="scientific">Glycomyces endophyticus</name>
    <dbReference type="NCBI Taxonomy" id="480996"/>
    <lineage>
        <taxon>Bacteria</taxon>
        <taxon>Bacillati</taxon>
        <taxon>Actinomycetota</taxon>
        <taxon>Actinomycetes</taxon>
        <taxon>Glycomycetales</taxon>
        <taxon>Glycomycetaceae</taxon>
        <taxon>Glycomyces</taxon>
    </lineage>
</organism>
<keyword evidence="1" id="KW-0812">Transmembrane</keyword>
<keyword evidence="1" id="KW-1133">Transmembrane helix</keyword>
<name>A0ABN2GSR2_9ACTN</name>
<protein>
    <submittedName>
        <fullName evidence="3">SLATT domain-containing protein</fullName>
    </submittedName>
</protein>
<dbReference type="InterPro" id="IPR040811">
    <property type="entry name" value="SLATT_4"/>
</dbReference>
<gene>
    <name evidence="3" type="ORF">GCM10009830_23600</name>
</gene>
<comment type="caution">
    <text evidence="3">The sequence shown here is derived from an EMBL/GenBank/DDBJ whole genome shotgun (WGS) entry which is preliminary data.</text>
</comment>
<evidence type="ECO:0000313" key="3">
    <source>
        <dbReference type="EMBL" id="GAA1676202.1"/>
    </source>
</evidence>
<keyword evidence="1" id="KW-0472">Membrane</keyword>
<feature type="domain" description="SMODS and SLOG-associating 2TM effector" evidence="2">
    <location>
        <begin position="16"/>
        <end position="183"/>
    </location>
</feature>
<sequence length="204" mass="22698">MGSTDSAGTSGVNDLLLAQVREAYGRVAYTHKTHEKQADLCFQKHRRQQWFLVGLTVVSSGTFLASLLGLVLDQSWSALVTSFIALAVTALNLGSKTFNFGEETQRHRETAAKMWNLRESYQSLIVDIQSKSIPLEAARAARDGLQEEAFAIYSDAPRTTGKAYLRAQEALKEREDLTFSTREIDLLLPVELRSTGERNRSGDQ</sequence>
<dbReference type="NCBIfam" id="NF033632">
    <property type="entry name" value="SLATT_4"/>
    <property type="match status" value="1"/>
</dbReference>
<feature type="transmembrane region" description="Helical" evidence="1">
    <location>
        <begin position="76"/>
        <end position="94"/>
    </location>
</feature>
<dbReference type="Proteomes" id="UP001499851">
    <property type="component" value="Unassembled WGS sequence"/>
</dbReference>
<accession>A0ABN2GSR2</accession>
<reference evidence="3 4" key="1">
    <citation type="journal article" date="2019" name="Int. J. Syst. Evol. Microbiol.">
        <title>The Global Catalogue of Microorganisms (GCM) 10K type strain sequencing project: providing services to taxonomists for standard genome sequencing and annotation.</title>
        <authorList>
            <consortium name="The Broad Institute Genomics Platform"/>
            <consortium name="The Broad Institute Genome Sequencing Center for Infectious Disease"/>
            <person name="Wu L."/>
            <person name="Ma J."/>
        </authorList>
    </citation>
    <scope>NUCLEOTIDE SEQUENCE [LARGE SCALE GENOMIC DNA]</scope>
    <source>
        <strain evidence="3 4">JCM 16001</strain>
    </source>
</reference>
<proteinExistence type="predicted"/>
<keyword evidence="4" id="KW-1185">Reference proteome</keyword>
<evidence type="ECO:0000256" key="1">
    <source>
        <dbReference type="SAM" id="Phobius"/>
    </source>
</evidence>
<feature type="transmembrane region" description="Helical" evidence="1">
    <location>
        <begin position="50"/>
        <end position="70"/>
    </location>
</feature>
<evidence type="ECO:0000259" key="2">
    <source>
        <dbReference type="Pfam" id="PF18186"/>
    </source>
</evidence>
<evidence type="ECO:0000313" key="4">
    <source>
        <dbReference type="Proteomes" id="UP001499851"/>
    </source>
</evidence>
<dbReference type="EMBL" id="BAAAQF010000007">
    <property type="protein sequence ID" value="GAA1676202.1"/>
    <property type="molecule type" value="Genomic_DNA"/>
</dbReference>